<accession>X1FUD4</accession>
<reference evidence="1" key="1">
    <citation type="journal article" date="2014" name="Front. Microbiol.">
        <title>High frequency of phylogenetically diverse reductive dehalogenase-homologous genes in deep subseafloor sedimentary metagenomes.</title>
        <authorList>
            <person name="Kawai M."/>
            <person name="Futagami T."/>
            <person name="Toyoda A."/>
            <person name="Takaki Y."/>
            <person name="Nishi S."/>
            <person name="Hori S."/>
            <person name="Arai W."/>
            <person name="Tsubouchi T."/>
            <person name="Morono Y."/>
            <person name="Uchiyama I."/>
            <person name="Ito T."/>
            <person name="Fujiyama A."/>
            <person name="Inagaki F."/>
            <person name="Takami H."/>
        </authorList>
    </citation>
    <scope>NUCLEOTIDE SEQUENCE</scope>
    <source>
        <strain evidence="1">Expedition CK06-06</strain>
    </source>
</reference>
<dbReference type="EMBL" id="BARU01020453">
    <property type="protein sequence ID" value="GAH49266.1"/>
    <property type="molecule type" value="Genomic_DNA"/>
</dbReference>
<sequence length="81" mass="9534">MPSYPLLIRLAHLYHVPTAEVLETAYWPQLVLIPLIAIIDPEHISKDLIKELEKGLEEKERSEITRHIEKLLVKRDMVKLR</sequence>
<protein>
    <submittedName>
        <fullName evidence="1">Uncharacterized protein</fullName>
    </submittedName>
</protein>
<name>X1FUD4_9ZZZZ</name>
<evidence type="ECO:0000313" key="1">
    <source>
        <dbReference type="EMBL" id="GAH49266.1"/>
    </source>
</evidence>
<proteinExistence type="predicted"/>
<gene>
    <name evidence="1" type="ORF">S03H2_33590</name>
</gene>
<dbReference type="AlphaFoldDB" id="X1FUD4"/>
<organism evidence="1">
    <name type="scientific">marine sediment metagenome</name>
    <dbReference type="NCBI Taxonomy" id="412755"/>
    <lineage>
        <taxon>unclassified sequences</taxon>
        <taxon>metagenomes</taxon>
        <taxon>ecological metagenomes</taxon>
    </lineage>
</organism>
<comment type="caution">
    <text evidence="1">The sequence shown here is derived from an EMBL/GenBank/DDBJ whole genome shotgun (WGS) entry which is preliminary data.</text>
</comment>